<evidence type="ECO:0000313" key="1">
    <source>
        <dbReference type="EMBL" id="CAI9587953.1"/>
    </source>
</evidence>
<gene>
    <name evidence="1" type="ORF">SPARVUS_LOCUS10677090</name>
</gene>
<name>A0ABN9ET63_9NEOB</name>
<accession>A0ABN9ET63</accession>
<keyword evidence="2" id="KW-1185">Reference proteome</keyword>
<dbReference type="EMBL" id="CATNWA010015900">
    <property type="protein sequence ID" value="CAI9587953.1"/>
    <property type="molecule type" value="Genomic_DNA"/>
</dbReference>
<reference evidence="1" key="1">
    <citation type="submission" date="2023-05" db="EMBL/GenBank/DDBJ databases">
        <authorList>
            <person name="Stuckert A."/>
        </authorList>
    </citation>
    <scope>NUCLEOTIDE SEQUENCE</scope>
</reference>
<proteinExistence type="predicted"/>
<protein>
    <submittedName>
        <fullName evidence="1">Uncharacterized protein</fullName>
    </submittedName>
</protein>
<comment type="caution">
    <text evidence="1">The sequence shown here is derived from an EMBL/GenBank/DDBJ whole genome shotgun (WGS) entry which is preliminary data.</text>
</comment>
<dbReference type="Proteomes" id="UP001162483">
    <property type="component" value="Unassembled WGS sequence"/>
</dbReference>
<evidence type="ECO:0000313" key="2">
    <source>
        <dbReference type="Proteomes" id="UP001162483"/>
    </source>
</evidence>
<sequence>MFCQKQNHWCQGPCLHPD</sequence>
<organism evidence="1 2">
    <name type="scientific">Staurois parvus</name>
    <dbReference type="NCBI Taxonomy" id="386267"/>
    <lineage>
        <taxon>Eukaryota</taxon>
        <taxon>Metazoa</taxon>
        <taxon>Chordata</taxon>
        <taxon>Craniata</taxon>
        <taxon>Vertebrata</taxon>
        <taxon>Euteleostomi</taxon>
        <taxon>Amphibia</taxon>
        <taxon>Batrachia</taxon>
        <taxon>Anura</taxon>
        <taxon>Neobatrachia</taxon>
        <taxon>Ranoidea</taxon>
        <taxon>Ranidae</taxon>
        <taxon>Staurois</taxon>
    </lineage>
</organism>